<feature type="compositionally biased region" description="Basic and acidic residues" evidence="1">
    <location>
        <begin position="77"/>
        <end position="87"/>
    </location>
</feature>
<reference evidence="2 3" key="1">
    <citation type="submission" date="2013-03" db="EMBL/GenBank/DDBJ databases">
        <title>The Genome Sequence of Capronia coronata CBS 617.96.</title>
        <authorList>
            <consortium name="The Broad Institute Genomics Platform"/>
            <person name="Cuomo C."/>
            <person name="de Hoog S."/>
            <person name="Gorbushina A."/>
            <person name="Walker B."/>
            <person name="Young S.K."/>
            <person name="Zeng Q."/>
            <person name="Gargeya S."/>
            <person name="Fitzgerald M."/>
            <person name="Haas B."/>
            <person name="Abouelleil A."/>
            <person name="Allen A.W."/>
            <person name="Alvarado L."/>
            <person name="Arachchi H.M."/>
            <person name="Berlin A.M."/>
            <person name="Chapman S.B."/>
            <person name="Gainer-Dewar J."/>
            <person name="Goldberg J."/>
            <person name="Griggs A."/>
            <person name="Gujja S."/>
            <person name="Hansen M."/>
            <person name="Howarth C."/>
            <person name="Imamovic A."/>
            <person name="Ireland A."/>
            <person name="Larimer J."/>
            <person name="McCowan C."/>
            <person name="Murphy C."/>
            <person name="Pearson M."/>
            <person name="Poon T.W."/>
            <person name="Priest M."/>
            <person name="Roberts A."/>
            <person name="Saif S."/>
            <person name="Shea T."/>
            <person name="Sisk P."/>
            <person name="Sykes S."/>
            <person name="Wortman J."/>
            <person name="Nusbaum C."/>
            <person name="Birren B."/>
        </authorList>
    </citation>
    <scope>NUCLEOTIDE SEQUENCE [LARGE SCALE GENOMIC DNA]</scope>
    <source>
        <strain evidence="2 3">CBS 617.96</strain>
    </source>
</reference>
<proteinExistence type="predicted"/>
<evidence type="ECO:0000313" key="2">
    <source>
        <dbReference type="EMBL" id="EXJ96281.1"/>
    </source>
</evidence>
<evidence type="ECO:0000313" key="3">
    <source>
        <dbReference type="Proteomes" id="UP000019484"/>
    </source>
</evidence>
<keyword evidence="3" id="KW-1185">Reference proteome</keyword>
<organism evidence="2 3">
    <name type="scientific">Capronia coronata CBS 617.96</name>
    <dbReference type="NCBI Taxonomy" id="1182541"/>
    <lineage>
        <taxon>Eukaryota</taxon>
        <taxon>Fungi</taxon>
        <taxon>Dikarya</taxon>
        <taxon>Ascomycota</taxon>
        <taxon>Pezizomycotina</taxon>
        <taxon>Eurotiomycetes</taxon>
        <taxon>Chaetothyriomycetidae</taxon>
        <taxon>Chaetothyriales</taxon>
        <taxon>Herpotrichiellaceae</taxon>
        <taxon>Capronia</taxon>
    </lineage>
</organism>
<dbReference type="EMBL" id="AMWN01000001">
    <property type="protein sequence ID" value="EXJ96281.1"/>
    <property type="molecule type" value="Genomic_DNA"/>
</dbReference>
<feature type="compositionally biased region" description="Basic residues" evidence="1">
    <location>
        <begin position="94"/>
        <end position="113"/>
    </location>
</feature>
<name>W9Z3W3_9EURO</name>
<dbReference type="OrthoDB" id="10603626at2759"/>
<dbReference type="AlphaFoldDB" id="W9Z3W3"/>
<gene>
    <name evidence="2" type="ORF">A1O1_01407</name>
</gene>
<sequence length="264" mass="30261">MHQITVGIGPWRPGGHKRQKGSDDGEKIGQVVDVEAKSCPLSEVLEHARLHMRQYERLQNIAVAKAKLEVESKMSALEVRDSHDTEQRSISSSSKRRRKHRRQMTAQRVRHHPITGAPTPVPAVYGTVYRRGYEVENGNEAELQQQTPYGAGPQEGNWRVNMRDNIHRMPKQERHNHARWIRSLSLNPGVLSPPTANDWIVEGPSRIHGEEDLRQSSEPDPRRQLVTWENWALSRMLQEYVGLNDSEIGFLLSMELKAAKKRWG</sequence>
<evidence type="ECO:0000256" key="1">
    <source>
        <dbReference type="SAM" id="MobiDB-lite"/>
    </source>
</evidence>
<dbReference type="GeneID" id="19156309"/>
<comment type="caution">
    <text evidence="2">The sequence shown here is derived from an EMBL/GenBank/DDBJ whole genome shotgun (WGS) entry which is preliminary data.</text>
</comment>
<dbReference type="RefSeq" id="XP_007720510.1">
    <property type="nucleotide sequence ID" value="XM_007722320.1"/>
</dbReference>
<feature type="region of interest" description="Disordered" evidence="1">
    <location>
        <begin position="1"/>
        <end position="26"/>
    </location>
</feature>
<dbReference type="HOGENOM" id="CLU_1053744_0_0_1"/>
<feature type="region of interest" description="Disordered" evidence="1">
    <location>
        <begin position="77"/>
        <end position="122"/>
    </location>
</feature>
<accession>W9Z3W3</accession>
<dbReference type="Proteomes" id="UP000019484">
    <property type="component" value="Unassembled WGS sequence"/>
</dbReference>
<protein>
    <submittedName>
        <fullName evidence="2">Uncharacterized protein</fullName>
    </submittedName>
</protein>